<dbReference type="RefSeq" id="WP_312864601.1">
    <property type="nucleotide sequence ID" value="NZ_JACHIW010000002.1"/>
</dbReference>
<dbReference type="EMBL" id="JACHIW010000002">
    <property type="protein sequence ID" value="MBB5159486.1"/>
    <property type="molecule type" value="Genomic_DNA"/>
</dbReference>
<dbReference type="AlphaFoldDB" id="A0A840QG91"/>
<dbReference type="NCBIfam" id="NF042934">
    <property type="entry name" value="cis_reg_atten"/>
    <property type="match status" value="1"/>
</dbReference>
<accession>A0A840QG91</accession>
<sequence length="38" mass="4513">MTRRHRIGKVVVMSDHAELLFTSRRHIDLMRTAGDFCR</sequence>
<dbReference type="Proteomes" id="UP000584374">
    <property type="component" value="Unassembled WGS sequence"/>
</dbReference>
<evidence type="ECO:0000313" key="1">
    <source>
        <dbReference type="EMBL" id="MBB5159486.1"/>
    </source>
</evidence>
<protein>
    <submittedName>
        <fullName evidence="1">Uncharacterized protein</fullName>
    </submittedName>
</protein>
<reference evidence="1 2" key="1">
    <citation type="submission" date="2020-08" db="EMBL/GenBank/DDBJ databases">
        <title>Sequencing the genomes of 1000 actinobacteria strains.</title>
        <authorList>
            <person name="Klenk H.-P."/>
        </authorList>
    </citation>
    <scope>NUCLEOTIDE SEQUENCE [LARGE SCALE GENOMIC DNA]</scope>
    <source>
        <strain evidence="1 2">DSM 45584</strain>
    </source>
</reference>
<evidence type="ECO:0000313" key="2">
    <source>
        <dbReference type="Proteomes" id="UP000584374"/>
    </source>
</evidence>
<organism evidence="1 2">
    <name type="scientific">Saccharopolyspora phatthalungensis</name>
    <dbReference type="NCBI Taxonomy" id="664693"/>
    <lineage>
        <taxon>Bacteria</taxon>
        <taxon>Bacillati</taxon>
        <taxon>Actinomycetota</taxon>
        <taxon>Actinomycetes</taxon>
        <taxon>Pseudonocardiales</taxon>
        <taxon>Pseudonocardiaceae</taxon>
        <taxon>Saccharopolyspora</taxon>
    </lineage>
</organism>
<dbReference type="InterPro" id="IPR049979">
    <property type="entry name" value="Cys_resp_CS_actino"/>
</dbReference>
<comment type="caution">
    <text evidence="1">The sequence shown here is derived from an EMBL/GenBank/DDBJ whole genome shotgun (WGS) entry which is preliminary data.</text>
</comment>
<keyword evidence="2" id="KW-1185">Reference proteome</keyword>
<name>A0A840QG91_9PSEU</name>
<proteinExistence type="predicted"/>
<gene>
    <name evidence="1" type="ORF">BJ970_007085</name>
</gene>